<evidence type="ECO:0000313" key="1">
    <source>
        <dbReference type="EMBL" id="OAA29489.1"/>
    </source>
</evidence>
<dbReference type="RefSeq" id="WP_068348189.1">
    <property type="nucleotide sequence ID" value="NZ_JFHK01000018.1"/>
</dbReference>
<gene>
    <name evidence="1" type="ORF">AT15_02105</name>
</gene>
<dbReference type="PATRIC" id="fig|1453497.3.peg.419"/>
<evidence type="ECO:0000313" key="2">
    <source>
        <dbReference type="Proteomes" id="UP000077339"/>
    </source>
</evidence>
<sequence length="72" mass="8417">MNGQSELERRLLESDDFEPSPSYLLIKAVLLWGFKGDFKDFERIMKMARHGVYTGEYNNAMENPAKYVIELL</sequence>
<dbReference type="AlphaFoldDB" id="A0A176JZQ0"/>
<dbReference type="Proteomes" id="UP000077339">
    <property type="component" value="Unassembled WGS sequence"/>
</dbReference>
<name>A0A176JZQ0_9BACT</name>
<keyword evidence="2" id="KW-1185">Reference proteome</keyword>
<organism evidence="1 2">
    <name type="scientific">Kosmotoga arenicorallina S304</name>
    <dbReference type="NCBI Taxonomy" id="1453497"/>
    <lineage>
        <taxon>Bacteria</taxon>
        <taxon>Thermotogati</taxon>
        <taxon>Thermotogota</taxon>
        <taxon>Thermotogae</taxon>
        <taxon>Kosmotogales</taxon>
        <taxon>Kosmotogaceae</taxon>
        <taxon>Kosmotoga</taxon>
    </lineage>
</organism>
<protein>
    <submittedName>
        <fullName evidence="1">Uncharacterized protein</fullName>
    </submittedName>
</protein>
<reference evidence="1 2" key="1">
    <citation type="submission" date="2014-02" db="EMBL/GenBank/DDBJ databases">
        <title>Kosmotoga genome sequencing.</title>
        <authorList>
            <person name="Pollo S.M."/>
            <person name="Charchuk R."/>
            <person name="Nesbo C.L."/>
        </authorList>
    </citation>
    <scope>NUCLEOTIDE SEQUENCE [LARGE SCALE GENOMIC DNA]</scope>
    <source>
        <strain evidence="1 2">S304</strain>
    </source>
</reference>
<proteinExistence type="predicted"/>
<comment type="caution">
    <text evidence="1">The sequence shown here is derived from an EMBL/GenBank/DDBJ whole genome shotgun (WGS) entry which is preliminary data.</text>
</comment>
<accession>A0A176JZQ0</accession>
<dbReference type="OrthoDB" id="6022998at2"/>
<dbReference type="EMBL" id="JFHK01000018">
    <property type="protein sequence ID" value="OAA29489.1"/>
    <property type="molecule type" value="Genomic_DNA"/>
</dbReference>
<dbReference type="STRING" id="1453497.AT15_02105"/>